<dbReference type="SMART" id="SM00862">
    <property type="entry name" value="Trans_reg_C"/>
    <property type="match status" value="1"/>
</dbReference>
<evidence type="ECO:0000256" key="4">
    <source>
        <dbReference type="ARBA" id="ARBA00023125"/>
    </source>
</evidence>
<keyword evidence="11" id="KW-1185">Reference proteome</keyword>
<dbReference type="PANTHER" id="PTHR48111">
    <property type="entry name" value="REGULATOR OF RPOS"/>
    <property type="match status" value="1"/>
</dbReference>
<evidence type="ECO:0000313" key="11">
    <source>
        <dbReference type="Proteomes" id="UP001293718"/>
    </source>
</evidence>
<dbReference type="InterPro" id="IPR036388">
    <property type="entry name" value="WH-like_DNA-bd_sf"/>
</dbReference>
<protein>
    <submittedName>
        <fullName evidence="10">Response regulator transcription factor</fullName>
    </submittedName>
</protein>
<dbReference type="Gene3D" id="6.10.250.690">
    <property type="match status" value="1"/>
</dbReference>
<evidence type="ECO:0000259" key="9">
    <source>
        <dbReference type="PROSITE" id="PS51755"/>
    </source>
</evidence>
<sequence length="242" mass="26256">MIRCLLVDDDLDIRLAVQAYLERYGLRLRTAEDGAAMRRALGEERFDLLLLDVMLPGEDGLELCREVVQSTALPVIMLTAQGDPVSRVLGLELGADDYISKPFEPRELIARIHAVLRRSRRAQGAGAGAGVPAAADAAGPLRFEGWCFDRLRRELVSAGGVTVSLSAAEFRLLSAFVAHAGRVLAREQLVELAGAPGVEVNERSIDLGVSRLRQKLGDSPREPALIRTVRGEGYLFDAQVSA</sequence>
<evidence type="ECO:0000259" key="8">
    <source>
        <dbReference type="PROSITE" id="PS50110"/>
    </source>
</evidence>
<dbReference type="RefSeq" id="WP_322467570.1">
    <property type="nucleotide sequence ID" value="NZ_JAXOJX010000055.1"/>
</dbReference>
<organism evidence="10 11">
    <name type="scientific">Azohydromonas lata</name>
    <dbReference type="NCBI Taxonomy" id="45677"/>
    <lineage>
        <taxon>Bacteria</taxon>
        <taxon>Pseudomonadati</taxon>
        <taxon>Pseudomonadota</taxon>
        <taxon>Betaproteobacteria</taxon>
        <taxon>Burkholderiales</taxon>
        <taxon>Sphaerotilaceae</taxon>
        <taxon>Azohydromonas</taxon>
    </lineage>
</organism>
<dbReference type="PROSITE" id="PS51755">
    <property type="entry name" value="OMPR_PHOB"/>
    <property type="match status" value="1"/>
</dbReference>
<dbReference type="PROSITE" id="PS50110">
    <property type="entry name" value="RESPONSE_REGULATORY"/>
    <property type="match status" value="1"/>
</dbReference>
<comment type="caution">
    <text evidence="10">The sequence shown here is derived from an EMBL/GenBank/DDBJ whole genome shotgun (WGS) entry which is preliminary data.</text>
</comment>
<feature type="DNA-binding region" description="OmpR/PhoB-type" evidence="7">
    <location>
        <begin position="138"/>
        <end position="238"/>
    </location>
</feature>
<evidence type="ECO:0000313" key="10">
    <source>
        <dbReference type="EMBL" id="MDZ5459971.1"/>
    </source>
</evidence>
<dbReference type="PANTHER" id="PTHR48111:SF4">
    <property type="entry name" value="DNA-BINDING DUAL TRANSCRIPTIONAL REGULATOR OMPR"/>
    <property type="match status" value="1"/>
</dbReference>
<dbReference type="InterPro" id="IPR011006">
    <property type="entry name" value="CheY-like_superfamily"/>
</dbReference>
<evidence type="ECO:0000256" key="1">
    <source>
        <dbReference type="ARBA" id="ARBA00022553"/>
    </source>
</evidence>
<feature type="modified residue" description="4-aspartylphosphate" evidence="6">
    <location>
        <position position="52"/>
    </location>
</feature>
<gene>
    <name evidence="10" type="ORF">SM757_25640</name>
</gene>
<dbReference type="CDD" id="cd00383">
    <property type="entry name" value="trans_reg_C"/>
    <property type="match status" value="1"/>
</dbReference>
<keyword evidence="5" id="KW-0804">Transcription</keyword>
<dbReference type="SUPFAM" id="SSF46894">
    <property type="entry name" value="C-terminal effector domain of the bipartite response regulators"/>
    <property type="match status" value="1"/>
</dbReference>
<dbReference type="InterPro" id="IPR001867">
    <property type="entry name" value="OmpR/PhoB-type_DNA-bd"/>
</dbReference>
<feature type="domain" description="OmpR/PhoB-type" evidence="9">
    <location>
        <begin position="138"/>
        <end position="238"/>
    </location>
</feature>
<evidence type="ECO:0000256" key="7">
    <source>
        <dbReference type="PROSITE-ProRule" id="PRU01091"/>
    </source>
</evidence>
<dbReference type="InterPro" id="IPR001789">
    <property type="entry name" value="Sig_transdc_resp-reg_receiver"/>
</dbReference>
<dbReference type="InterPro" id="IPR016032">
    <property type="entry name" value="Sig_transdc_resp-reg_C-effctor"/>
</dbReference>
<feature type="domain" description="Response regulatory" evidence="8">
    <location>
        <begin position="3"/>
        <end position="116"/>
    </location>
</feature>
<evidence type="ECO:0000256" key="5">
    <source>
        <dbReference type="ARBA" id="ARBA00023163"/>
    </source>
</evidence>
<accession>A0ABU5IM43</accession>
<dbReference type="SMART" id="SM00448">
    <property type="entry name" value="REC"/>
    <property type="match status" value="1"/>
</dbReference>
<reference evidence="10 11" key="1">
    <citation type="submission" date="2023-11" db="EMBL/GenBank/DDBJ databases">
        <title>Draft genome of Azohydromonas lata strain H1 (DSM1123), a polyhydroxyalkanoate producer.</title>
        <authorList>
            <person name="Traversa D."/>
            <person name="D'Addabbo P."/>
            <person name="Pazzani C."/>
            <person name="Manzari C."/>
            <person name="Chiara M."/>
            <person name="Scrascia M."/>
        </authorList>
    </citation>
    <scope>NUCLEOTIDE SEQUENCE [LARGE SCALE GENOMIC DNA]</scope>
    <source>
        <strain evidence="10 11">H1</strain>
    </source>
</reference>
<keyword evidence="1 6" id="KW-0597">Phosphoprotein</keyword>
<keyword evidence="4 7" id="KW-0238">DNA-binding</keyword>
<proteinExistence type="predicted"/>
<keyword evidence="2" id="KW-0902">Two-component regulatory system</keyword>
<dbReference type="SUPFAM" id="SSF52172">
    <property type="entry name" value="CheY-like"/>
    <property type="match status" value="1"/>
</dbReference>
<dbReference type="InterPro" id="IPR039420">
    <property type="entry name" value="WalR-like"/>
</dbReference>
<dbReference type="Proteomes" id="UP001293718">
    <property type="component" value="Unassembled WGS sequence"/>
</dbReference>
<dbReference type="EMBL" id="JAXOJX010000055">
    <property type="protein sequence ID" value="MDZ5459971.1"/>
    <property type="molecule type" value="Genomic_DNA"/>
</dbReference>
<keyword evidence="3" id="KW-0805">Transcription regulation</keyword>
<evidence type="ECO:0000256" key="2">
    <source>
        <dbReference type="ARBA" id="ARBA00023012"/>
    </source>
</evidence>
<evidence type="ECO:0000256" key="3">
    <source>
        <dbReference type="ARBA" id="ARBA00023015"/>
    </source>
</evidence>
<dbReference type="Gene3D" id="1.10.10.10">
    <property type="entry name" value="Winged helix-like DNA-binding domain superfamily/Winged helix DNA-binding domain"/>
    <property type="match status" value="1"/>
</dbReference>
<evidence type="ECO:0000256" key="6">
    <source>
        <dbReference type="PROSITE-ProRule" id="PRU00169"/>
    </source>
</evidence>
<name>A0ABU5IM43_9BURK</name>
<dbReference type="Pfam" id="PF00486">
    <property type="entry name" value="Trans_reg_C"/>
    <property type="match status" value="1"/>
</dbReference>
<dbReference type="Pfam" id="PF00072">
    <property type="entry name" value="Response_reg"/>
    <property type="match status" value="1"/>
</dbReference>
<dbReference type="Gene3D" id="3.40.50.2300">
    <property type="match status" value="1"/>
</dbReference>